<name>A0A1Q8ZQS3_9HYPH</name>
<dbReference type="Proteomes" id="UP000186894">
    <property type="component" value="Unassembled WGS sequence"/>
</dbReference>
<protein>
    <submittedName>
        <fullName evidence="1">Uncharacterized protein</fullName>
    </submittedName>
</protein>
<sequence>MSKPDPSQLDFFAQPVFPVRDGAKQVDLDRYRAKIKRAMARAIRECDYDRATIAARMAQYLGLPNISKTTLDAYTAESRNGHDVTLIRFTAFVHATGALWLWDEVASVQGVTVLIGDEARLAEISRLRQERKRIEAEIRRQSARPVTLVSRGRG</sequence>
<proteinExistence type="predicted"/>
<accession>A0A1Q8ZQS3</accession>
<organism evidence="1 2">
    <name type="scientific">Rhizobium oryziradicis</name>
    <dbReference type="NCBI Taxonomy" id="1867956"/>
    <lineage>
        <taxon>Bacteria</taxon>
        <taxon>Pseudomonadati</taxon>
        <taxon>Pseudomonadota</taxon>
        <taxon>Alphaproteobacteria</taxon>
        <taxon>Hyphomicrobiales</taxon>
        <taxon>Rhizobiaceae</taxon>
        <taxon>Rhizobium/Agrobacterium group</taxon>
        <taxon>Rhizobium</taxon>
    </lineage>
</organism>
<dbReference type="OrthoDB" id="8450901at2"/>
<dbReference type="EMBL" id="MKIM01000027">
    <property type="protein sequence ID" value="OLP44435.1"/>
    <property type="molecule type" value="Genomic_DNA"/>
</dbReference>
<dbReference type="AlphaFoldDB" id="A0A1Q8ZQS3"/>
<evidence type="ECO:0000313" key="2">
    <source>
        <dbReference type="Proteomes" id="UP000186894"/>
    </source>
</evidence>
<gene>
    <name evidence="1" type="ORF">BJF95_07860</name>
</gene>
<dbReference type="RefSeq" id="WP_075639946.1">
    <property type="nucleotide sequence ID" value="NZ_MKIM01000027.1"/>
</dbReference>
<evidence type="ECO:0000313" key="1">
    <source>
        <dbReference type="EMBL" id="OLP44435.1"/>
    </source>
</evidence>
<comment type="caution">
    <text evidence="1">The sequence shown here is derived from an EMBL/GenBank/DDBJ whole genome shotgun (WGS) entry which is preliminary data.</text>
</comment>
<reference evidence="1 2" key="1">
    <citation type="submission" date="2016-09" db="EMBL/GenBank/DDBJ databases">
        <title>Rhizobium oryziradicis sp. nov., isolated from the root of rice.</title>
        <authorList>
            <person name="Zhao J."/>
            <person name="Zhang X."/>
        </authorList>
    </citation>
    <scope>NUCLEOTIDE SEQUENCE [LARGE SCALE GENOMIC DNA]</scope>
    <source>
        <strain evidence="1 2">N19</strain>
    </source>
</reference>
<dbReference type="STRING" id="1867956.BJF95_07860"/>
<keyword evidence="2" id="KW-1185">Reference proteome</keyword>